<evidence type="ECO:0000256" key="5">
    <source>
        <dbReference type="ARBA" id="ARBA00034778"/>
    </source>
</evidence>
<protein>
    <submittedName>
        <fullName evidence="6">Haloacid dehalogenase</fullName>
    </submittedName>
</protein>
<dbReference type="NCBIfam" id="TIGR01484">
    <property type="entry name" value="HAD-SF-IIB"/>
    <property type="match status" value="1"/>
</dbReference>
<keyword evidence="2" id="KW-0479">Metal-binding</keyword>
<dbReference type="SFLD" id="SFLDG01144">
    <property type="entry name" value="C2.B.4:_PGP_Like"/>
    <property type="match status" value="1"/>
</dbReference>
<name>W0DTN3_9GAMM</name>
<dbReference type="SUPFAM" id="SSF56784">
    <property type="entry name" value="HAD-like"/>
    <property type="match status" value="1"/>
</dbReference>
<dbReference type="HOGENOM" id="CLU_044146_5_2_6"/>
<accession>W0DTN3</accession>
<evidence type="ECO:0000256" key="3">
    <source>
        <dbReference type="ARBA" id="ARBA00022801"/>
    </source>
</evidence>
<dbReference type="FunCoup" id="W0DTN3">
    <property type="interactions" value="9"/>
</dbReference>
<dbReference type="InterPro" id="IPR000150">
    <property type="entry name" value="Cof"/>
</dbReference>
<dbReference type="OrthoDB" id="5498330at2"/>
<comment type="similarity">
    <text evidence="5">Belongs to the HAD-like hydrolase superfamily. Cof family.</text>
</comment>
<dbReference type="GO" id="GO:0016791">
    <property type="term" value="F:phosphatase activity"/>
    <property type="evidence" value="ECO:0007669"/>
    <property type="project" value="UniProtKB-ARBA"/>
</dbReference>
<evidence type="ECO:0000313" key="6">
    <source>
        <dbReference type="EMBL" id="AHF01965.1"/>
    </source>
</evidence>
<reference evidence="6 7" key="1">
    <citation type="submission" date="2013-12" db="EMBL/GenBank/DDBJ databases">
        <authorList>
            <consortium name="DOE Joint Genome Institute"/>
            <person name="Kappler U."/>
            <person name="Huntemann M."/>
            <person name="Han J."/>
            <person name="Chen A."/>
            <person name="Kyrpides N."/>
            <person name="Mavromatis K."/>
            <person name="Markowitz V."/>
            <person name="Palaniappan K."/>
            <person name="Ivanova N."/>
            <person name="Schaumberg A."/>
            <person name="Pati A."/>
            <person name="Liolios K."/>
            <person name="Nordberg H.P."/>
            <person name="Cantor M.N."/>
            <person name="Hua S.X."/>
            <person name="Woyke T."/>
        </authorList>
    </citation>
    <scope>NUCLEOTIDE SEQUENCE [LARGE SCALE GENOMIC DNA]</scope>
    <source>
        <strain evidence="7">AL2</strain>
    </source>
</reference>
<keyword evidence="4" id="KW-0460">Magnesium</keyword>
<evidence type="ECO:0000256" key="2">
    <source>
        <dbReference type="ARBA" id="ARBA00022723"/>
    </source>
</evidence>
<evidence type="ECO:0000256" key="1">
    <source>
        <dbReference type="ARBA" id="ARBA00001946"/>
    </source>
</evidence>
<dbReference type="PROSITE" id="PS01229">
    <property type="entry name" value="COF_2"/>
    <property type="match status" value="1"/>
</dbReference>
<evidence type="ECO:0000313" key="7">
    <source>
        <dbReference type="Proteomes" id="UP000005380"/>
    </source>
</evidence>
<dbReference type="CDD" id="cd07516">
    <property type="entry name" value="HAD_Pase"/>
    <property type="match status" value="1"/>
</dbReference>
<dbReference type="KEGG" id="tao:THIAE_09535"/>
<dbReference type="AlphaFoldDB" id="W0DTN3"/>
<dbReference type="InterPro" id="IPR036412">
    <property type="entry name" value="HAD-like_sf"/>
</dbReference>
<organism evidence="6 7">
    <name type="scientific">Thiomicrospira aerophila AL3</name>
    <dbReference type="NCBI Taxonomy" id="717772"/>
    <lineage>
        <taxon>Bacteria</taxon>
        <taxon>Pseudomonadati</taxon>
        <taxon>Pseudomonadota</taxon>
        <taxon>Gammaproteobacteria</taxon>
        <taxon>Thiotrichales</taxon>
        <taxon>Piscirickettsiaceae</taxon>
        <taxon>Thiomicrospira</taxon>
    </lineage>
</organism>
<keyword evidence="7" id="KW-1185">Reference proteome</keyword>
<dbReference type="NCBIfam" id="TIGR00099">
    <property type="entry name" value="Cof-subfamily"/>
    <property type="match status" value="1"/>
</dbReference>
<dbReference type="Proteomes" id="UP000005380">
    <property type="component" value="Chromosome"/>
</dbReference>
<dbReference type="PROSITE" id="PS01228">
    <property type="entry name" value="COF_1"/>
    <property type="match status" value="1"/>
</dbReference>
<dbReference type="Pfam" id="PF08282">
    <property type="entry name" value="Hydrolase_3"/>
    <property type="match status" value="1"/>
</dbReference>
<dbReference type="SFLD" id="SFLDS00003">
    <property type="entry name" value="Haloacid_Dehalogenase"/>
    <property type="match status" value="1"/>
</dbReference>
<dbReference type="PANTHER" id="PTHR47267:SF4">
    <property type="entry name" value="PYRIDOXAL PHOSPHATE PHOSPHATASE YIGL"/>
    <property type="match status" value="1"/>
</dbReference>
<proteinExistence type="inferred from homology"/>
<dbReference type="InterPro" id="IPR023214">
    <property type="entry name" value="HAD_sf"/>
</dbReference>
<gene>
    <name evidence="6" type="ORF">THIAE_09535</name>
</gene>
<dbReference type="RefSeq" id="WP_006460251.1">
    <property type="nucleotide sequence ID" value="NZ_CP007030.1"/>
</dbReference>
<dbReference type="STRING" id="717772.THIAE_09535"/>
<dbReference type="Gene3D" id="3.30.1240.10">
    <property type="match status" value="1"/>
</dbReference>
<evidence type="ECO:0000256" key="4">
    <source>
        <dbReference type="ARBA" id="ARBA00022842"/>
    </source>
</evidence>
<dbReference type="Gene3D" id="3.40.50.1000">
    <property type="entry name" value="HAD superfamily/HAD-like"/>
    <property type="match status" value="1"/>
</dbReference>
<dbReference type="eggNOG" id="COG0561">
    <property type="taxonomic scope" value="Bacteria"/>
</dbReference>
<dbReference type="PANTHER" id="PTHR47267">
    <property type="match status" value="1"/>
</dbReference>
<dbReference type="EMBL" id="CP007030">
    <property type="protein sequence ID" value="AHF01965.1"/>
    <property type="molecule type" value="Genomic_DNA"/>
</dbReference>
<sequence>MIKLLVLDLDGTLLNPHHVISPANQAALAQLHQQGVQLAIATGRHYQDVYLLTQQLNLPITLITSNGARVHNPQQQLIYENHIPAELVAQVLALSAGFAVHRNIYQQDLWLVEQPNEPLLAIHHASGFAYRITDFAQISHRHIDKFYFNASPDALAPLQARLEQQLGDRLYITYTTDIYLEVMNQGVSKGAALQALLTRHGLDPKEVMAFGDGLNDVDMLQLAGHPVMMANAHAGLKQACCHAAQAPSNAEDGVARYLHTGLLANQG</sequence>
<dbReference type="InterPro" id="IPR006379">
    <property type="entry name" value="HAD-SF_hydro_IIB"/>
</dbReference>
<comment type="cofactor">
    <cofactor evidence="1">
        <name>Mg(2+)</name>
        <dbReference type="ChEBI" id="CHEBI:18420"/>
    </cofactor>
</comment>
<keyword evidence="3" id="KW-0378">Hydrolase</keyword>
<dbReference type="GO" id="GO:0000287">
    <property type="term" value="F:magnesium ion binding"/>
    <property type="evidence" value="ECO:0007669"/>
    <property type="project" value="UniProtKB-ARBA"/>
</dbReference>
<dbReference type="InParanoid" id="W0DTN3"/>
<dbReference type="SFLD" id="SFLDG01140">
    <property type="entry name" value="C2.B:_Phosphomannomutase_and_P"/>
    <property type="match status" value="1"/>
</dbReference>